<protein>
    <submittedName>
        <fullName evidence="1">Uncharacterized protein</fullName>
    </submittedName>
</protein>
<gene>
    <name evidence="1" type="ORF">SCF082_LOCUS10085</name>
</gene>
<dbReference type="PROSITE" id="PS50152">
    <property type="entry name" value="25A_SYNTH_3"/>
    <property type="match status" value="1"/>
</dbReference>
<name>A0ABP0J3M0_9DINO</name>
<dbReference type="SUPFAM" id="SSF81301">
    <property type="entry name" value="Nucleotidyltransferase"/>
    <property type="match status" value="1"/>
</dbReference>
<organism evidence="1 2">
    <name type="scientific">Durusdinium trenchii</name>
    <dbReference type="NCBI Taxonomy" id="1381693"/>
    <lineage>
        <taxon>Eukaryota</taxon>
        <taxon>Sar</taxon>
        <taxon>Alveolata</taxon>
        <taxon>Dinophyceae</taxon>
        <taxon>Suessiales</taxon>
        <taxon>Symbiodiniaceae</taxon>
        <taxon>Durusdinium</taxon>
    </lineage>
</organism>
<dbReference type="EMBL" id="CAXAMM010005869">
    <property type="protein sequence ID" value="CAK9008942.1"/>
    <property type="molecule type" value="Genomic_DNA"/>
</dbReference>
<accession>A0ABP0J3M0</accession>
<comment type="caution">
    <text evidence="1">The sequence shown here is derived from an EMBL/GenBank/DDBJ whole genome shotgun (WGS) entry which is preliminary data.</text>
</comment>
<evidence type="ECO:0000313" key="2">
    <source>
        <dbReference type="Proteomes" id="UP001642464"/>
    </source>
</evidence>
<dbReference type="Proteomes" id="UP001642464">
    <property type="component" value="Unassembled WGS sequence"/>
</dbReference>
<dbReference type="InterPro" id="IPR043519">
    <property type="entry name" value="NT_sf"/>
</dbReference>
<sequence>MERRLDEWHQLLRSICTSPAVRRKPSLQEVLRLADEPLAVEERLGLREQREPCKRLLHGLVALACGTLQHVKRCYIGGAFGRKTALNYCVEADLVIFLEDFQCSRSRRYQAQVFDGLEKLFYRGRVELHGESPSCLKIAAGQFVLLDLHMTGEAPEVVPAEEERRYYGAAELARVDEELLAFGSRHAEFVALVLLGKHWRALDARAQALSSYHLELLCKELIERSDLDTLRDLFWKFLKRLAYSEDRLWARNPNRFRCDLQISKNARGPLAAYAAETLRDYQRHIRQQNTSACPSCGHRFHPRSVRPL</sequence>
<keyword evidence="2" id="KW-1185">Reference proteome</keyword>
<reference evidence="1 2" key="1">
    <citation type="submission" date="2024-02" db="EMBL/GenBank/DDBJ databases">
        <authorList>
            <person name="Chen Y."/>
            <person name="Shah S."/>
            <person name="Dougan E. K."/>
            <person name="Thang M."/>
            <person name="Chan C."/>
        </authorList>
    </citation>
    <scope>NUCLEOTIDE SEQUENCE [LARGE SCALE GENOMIC DNA]</scope>
</reference>
<proteinExistence type="predicted"/>
<evidence type="ECO:0000313" key="1">
    <source>
        <dbReference type="EMBL" id="CAK9008942.1"/>
    </source>
</evidence>